<evidence type="ECO:0000256" key="4">
    <source>
        <dbReference type="ARBA" id="ARBA00022833"/>
    </source>
</evidence>
<evidence type="ECO:0000256" key="6">
    <source>
        <dbReference type="SAM" id="MobiDB-lite"/>
    </source>
</evidence>
<protein>
    <submittedName>
        <fullName evidence="8">Zinc finger, AN1-type domain</fullName>
    </submittedName>
</protein>
<comment type="caution">
    <text evidence="8">The sequence shown here is derived from an EMBL/GenBank/DDBJ whole genome shotgun (WGS) entry which is preliminary data.</text>
</comment>
<evidence type="ECO:0000313" key="9">
    <source>
        <dbReference type="Proteomes" id="UP000780801"/>
    </source>
</evidence>
<dbReference type="InterPro" id="IPR000058">
    <property type="entry name" value="Znf_AN1"/>
</dbReference>
<dbReference type="EMBL" id="JAABOA010002286">
    <property type="protein sequence ID" value="KAF9580093.1"/>
    <property type="molecule type" value="Genomic_DNA"/>
</dbReference>
<organism evidence="8 9">
    <name type="scientific">Lunasporangiospora selenospora</name>
    <dbReference type="NCBI Taxonomy" id="979761"/>
    <lineage>
        <taxon>Eukaryota</taxon>
        <taxon>Fungi</taxon>
        <taxon>Fungi incertae sedis</taxon>
        <taxon>Mucoromycota</taxon>
        <taxon>Mortierellomycotina</taxon>
        <taxon>Mortierellomycetes</taxon>
        <taxon>Mortierellales</taxon>
        <taxon>Mortierellaceae</taxon>
        <taxon>Lunasporangiospora</taxon>
    </lineage>
</organism>
<dbReference type="GO" id="GO:0005737">
    <property type="term" value="C:cytoplasm"/>
    <property type="evidence" value="ECO:0007669"/>
    <property type="project" value="TreeGrafter"/>
</dbReference>
<dbReference type="Gene3D" id="4.10.1110.10">
    <property type="entry name" value="AN1-like Zinc finger"/>
    <property type="match status" value="1"/>
</dbReference>
<feature type="compositionally biased region" description="Low complexity" evidence="6">
    <location>
        <begin position="201"/>
        <end position="224"/>
    </location>
</feature>
<dbReference type="InterPro" id="IPR057357">
    <property type="entry name" value="Znf-C2H2_ZFAND2A/B"/>
</dbReference>
<dbReference type="OrthoDB" id="431929at2759"/>
<evidence type="ECO:0000313" key="8">
    <source>
        <dbReference type="EMBL" id="KAF9580093.1"/>
    </source>
</evidence>
<keyword evidence="4" id="KW-0862">Zinc</keyword>
<feature type="domain" description="AN1-type" evidence="7">
    <location>
        <begin position="121"/>
        <end position="169"/>
    </location>
</feature>
<keyword evidence="3 5" id="KW-0863">Zinc-finger</keyword>
<dbReference type="SMART" id="SM00154">
    <property type="entry name" value="ZnF_AN1"/>
    <property type="match status" value="1"/>
</dbReference>
<accession>A0A9P6FR85</accession>
<reference evidence="8" key="1">
    <citation type="journal article" date="2020" name="Fungal Divers.">
        <title>Resolving the Mortierellaceae phylogeny through synthesis of multi-gene phylogenetics and phylogenomics.</title>
        <authorList>
            <person name="Vandepol N."/>
            <person name="Liber J."/>
            <person name="Desiro A."/>
            <person name="Na H."/>
            <person name="Kennedy M."/>
            <person name="Barry K."/>
            <person name="Grigoriev I.V."/>
            <person name="Miller A.N."/>
            <person name="O'Donnell K."/>
            <person name="Stajich J.E."/>
            <person name="Bonito G."/>
        </authorList>
    </citation>
    <scope>NUCLEOTIDE SEQUENCE</scope>
    <source>
        <strain evidence="8">KOD1015</strain>
    </source>
</reference>
<dbReference type="GO" id="GO:0008270">
    <property type="term" value="F:zinc ion binding"/>
    <property type="evidence" value="ECO:0007669"/>
    <property type="project" value="UniProtKB-KW"/>
</dbReference>
<dbReference type="PANTHER" id="PTHR14677">
    <property type="entry name" value="ARSENITE INDUCUBLE RNA ASSOCIATED PROTEIN AIP-1-RELATED"/>
    <property type="match status" value="1"/>
</dbReference>
<dbReference type="AlphaFoldDB" id="A0A9P6FR85"/>
<evidence type="ECO:0000256" key="3">
    <source>
        <dbReference type="ARBA" id="ARBA00022771"/>
    </source>
</evidence>
<feature type="compositionally biased region" description="Basic and acidic residues" evidence="6">
    <location>
        <begin position="225"/>
        <end position="235"/>
    </location>
</feature>
<evidence type="ECO:0000256" key="5">
    <source>
        <dbReference type="PROSITE-ProRule" id="PRU00449"/>
    </source>
</evidence>
<dbReference type="InterPro" id="IPR035896">
    <property type="entry name" value="AN1-like_Znf"/>
</dbReference>
<evidence type="ECO:0000259" key="7">
    <source>
        <dbReference type="PROSITE" id="PS51039"/>
    </source>
</evidence>
<feature type="region of interest" description="Disordered" evidence="6">
    <location>
        <begin position="162"/>
        <end position="235"/>
    </location>
</feature>
<dbReference type="PROSITE" id="PS51039">
    <property type="entry name" value="ZF_AN1"/>
    <property type="match status" value="1"/>
</dbReference>
<keyword evidence="1" id="KW-0479">Metal-binding</keyword>
<dbReference type="Proteomes" id="UP000780801">
    <property type="component" value="Unassembled WGS sequence"/>
</dbReference>
<evidence type="ECO:0000256" key="2">
    <source>
        <dbReference type="ARBA" id="ARBA00022737"/>
    </source>
</evidence>
<proteinExistence type="predicted"/>
<evidence type="ECO:0000256" key="1">
    <source>
        <dbReference type="ARBA" id="ARBA00022723"/>
    </source>
</evidence>
<dbReference type="SUPFAM" id="SSF118310">
    <property type="entry name" value="AN1-like Zinc finger"/>
    <property type="match status" value="1"/>
</dbReference>
<dbReference type="Pfam" id="PF25403">
    <property type="entry name" value="zf-C2H2_ZFAND2"/>
    <property type="match status" value="1"/>
</dbReference>
<name>A0A9P6FR85_9FUNG</name>
<feature type="compositionally biased region" description="Polar residues" evidence="6">
    <location>
        <begin position="181"/>
        <end position="200"/>
    </location>
</feature>
<dbReference type="Pfam" id="PF01428">
    <property type="entry name" value="zf-AN1"/>
    <property type="match status" value="1"/>
</dbReference>
<sequence length="235" mass="25783">MATVVRQAMAPRKELMNYNNRPAIWKNGHKATFERPPQINRFLGKQLISLIIFIVESQDHWKLEGHVCPNQEAAALQDQRVPICPLCNKPVPIKKGEDPNVRMEQHISAGCPEPATTTSKPIYTNSCNFKPCKNRSAIPVICQKCRLNYCLKHRLEGDHACPSLQKKNGQSAPPPPKKSLGGQNSKQGSSSTNQPFANGQSARSAKAAAAASNRATTSSTSSNSRNKDKEKCVIS</sequence>
<keyword evidence="9" id="KW-1185">Reference proteome</keyword>
<dbReference type="PANTHER" id="PTHR14677:SF40">
    <property type="entry name" value="CDC48-ASSOCIATED UBIQUITIN-LIKE_ZINC FINGER PROTEIN 1"/>
    <property type="match status" value="1"/>
</dbReference>
<keyword evidence="2" id="KW-0677">Repeat</keyword>
<gene>
    <name evidence="8" type="primary">ZFAND2B</name>
    <name evidence="8" type="ORF">BGW38_003392</name>
</gene>